<evidence type="ECO:0000313" key="1">
    <source>
        <dbReference type="EMBL" id="NOU52311.1"/>
    </source>
</evidence>
<dbReference type="EMBL" id="JABBPG010000008">
    <property type="protein sequence ID" value="NOU52311.1"/>
    <property type="molecule type" value="Genomic_DNA"/>
</dbReference>
<protein>
    <submittedName>
        <fullName evidence="1">Uncharacterized protein</fullName>
    </submittedName>
</protein>
<accession>A0A849VKT6</accession>
<dbReference type="Proteomes" id="UP000586305">
    <property type="component" value="Unassembled WGS sequence"/>
</dbReference>
<evidence type="ECO:0000313" key="2">
    <source>
        <dbReference type="Proteomes" id="UP000586305"/>
    </source>
</evidence>
<dbReference type="RefSeq" id="WP_171627368.1">
    <property type="nucleotide sequence ID" value="NZ_JABBPG010000008.1"/>
</dbReference>
<keyword evidence="2" id="KW-1185">Reference proteome</keyword>
<name>A0A849VKT6_9GAMM</name>
<comment type="caution">
    <text evidence="1">The sequence shown here is derived from an EMBL/GenBank/DDBJ whole genome shotgun (WGS) entry which is preliminary data.</text>
</comment>
<reference evidence="1 2" key="1">
    <citation type="submission" date="2020-04" db="EMBL/GenBank/DDBJ databases">
        <title>Pseudoalteromonas caenipelagi sp. nov., isolated from a tidal flat.</title>
        <authorList>
            <person name="Park S."/>
            <person name="Yoon J.-H."/>
        </authorList>
    </citation>
    <scope>NUCLEOTIDE SEQUENCE [LARGE SCALE GENOMIC DNA]</scope>
    <source>
        <strain evidence="1 2">JBTF-M23</strain>
    </source>
</reference>
<dbReference type="AlphaFoldDB" id="A0A849VKT6"/>
<proteinExistence type="predicted"/>
<gene>
    <name evidence="1" type="ORF">HG263_17415</name>
</gene>
<sequence length="176" mass="19247">MRPTLNQPLLLTMTQPPVLLSFSARALDEHAEDQACQHALQYDTLKLDYHSLGLSFLCELPFDAQLGDVIALYATPIQARYASFSAESPLTKQALETGHQSLHLTGYGESGEYIVQLNLIGRHGMVKNSVEYNAYINSSVQGDGLSSHKPPLISGSMTSALKRHTTNLMASLLAIF</sequence>
<organism evidence="1 2">
    <name type="scientific">Pseudoalteromonas caenipelagi</name>
    <dbReference type="NCBI Taxonomy" id="2726988"/>
    <lineage>
        <taxon>Bacteria</taxon>
        <taxon>Pseudomonadati</taxon>
        <taxon>Pseudomonadota</taxon>
        <taxon>Gammaproteobacteria</taxon>
        <taxon>Alteromonadales</taxon>
        <taxon>Pseudoalteromonadaceae</taxon>
        <taxon>Pseudoalteromonas</taxon>
    </lineage>
</organism>